<proteinExistence type="predicted"/>
<organism evidence="1 2">
    <name type="scientific">Panagrolaimus sp. PS1159</name>
    <dbReference type="NCBI Taxonomy" id="55785"/>
    <lineage>
        <taxon>Eukaryota</taxon>
        <taxon>Metazoa</taxon>
        <taxon>Ecdysozoa</taxon>
        <taxon>Nematoda</taxon>
        <taxon>Chromadorea</taxon>
        <taxon>Rhabditida</taxon>
        <taxon>Tylenchina</taxon>
        <taxon>Panagrolaimomorpha</taxon>
        <taxon>Panagrolaimoidea</taxon>
        <taxon>Panagrolaimidae</taxon>
        <taxon>Panagrolaimus</taxon>
    </lineage>
</organism>
<reference evidence="2" key="1">
    <citation type="submission" date="2022-11" db="UniProtKB">
        <authorList>
            <consortium name="WormBaseParasite"/>
        </authorList>
    </citation>
    <scope>IDENTIFICATION</scope>
</reference>
<sequence>MYSPDMMDCESDIQSLHSIQSPSNISAQSPATMAAQIDTSFVAKHNITAEAYQLFKDDVDLIFSGKVALQDQPALLARIRNNCENAIVAFEAEKQYLMGDILCAWAIKQQKITIGSVWTQLMHWNQLKIIDTQFEYFGELLEQTLTGLKFLVDAYPKNGFDEIQARVRHIAHYFLFYSVIVSKQPPSVVVKCGEAENHRRSRFWFNTEIRVLGGRAFGINQVGEGAAIPCYLITDETAKVLLSNAYHDVFENEEFVIEPPTALMKGDEHGLAAKFDDMRVSKKGPLRRDSVATKRYCLCYNVRISAKHGIDLIGKKVSLPFAILVGPKSDVEARLFLERSFADLVRKPLSDIPTYATYTDMADALEMKFQSMIETPQKSTDTIPAIQPKPFSPQAKHHILRRLKPDNSGRITLENFMKLPVAEEFCLKKNSKTEGEWKLVPFFDWYFKIAELVNKHLLPMWNDGLIFGFCSKDEAELLLREMERPTLLIRFSDIEFGKLKVSVKDRMGVIRHHWYDYSSTHVMSSLSRELLSNSKYYGVEFIYPNIDFAKALGARTQTVNDNYRKPRNLQPTPVYFDNQDAAMTTF</sequence>
<dbReference type="Proteomes" id="UP000887580">
    <property type="component" value="Unplaced"/>
</dbReference>
<evidence type="ECO:0000313" key="2">
    <source>
        <dbReference type="WBParaSite" id="PS1159_v2.g12811.t2"/>
    </source>
</evidence>
<protein>
    <submittedName>
        <fullName evidence="2">SH2 domain-containing protein</fullName>
    </submittedName>
</protein>
<dbReference type="WBParaSite" id="PS1159_v2.g12811.t2">
    <property type="protein sequence ID" value="PS1159_v2.g12811.t2"/>
    <property type="gene ID" value="PS1159_v2.g12811"/>
</dbReference>
<accession>A0AC35F1E3</accession>
<evidence type="ECO:0000313" key="1">
    <source>
        <dbReference type="Proteomes" id="UP000887580"/>
    </source>
</evidence>
<name>A0AC35F1E3_9BILA</name>